<evidence type="ECO:0000313" key="1">
    <source>
        <dbReference type="EMBL" id="MCB6182180.1"/>
    </source>
</evidence>
<keyword evidence="2" id="KW-1185">Reference proteome</keyword>
<sequence>MRKKDKEGNMEVLEQMLEQGTKDTTALLQMDSLNGASLFSVSEPSSFVAAASGPVDHPETRDVAILGYD</sequence>
<name>A0ABS8D1W3_9NEIS</name>
<accession>A0ABS8D1W3</accession>
<dbReference type="EMBL" id="JAJBZT010000001">
    <property type="protein sequence ID" value="MCB6182180.1"/>
    <property type="molecule type" value="Genomic_DNA"/>
</dbReference>
<reference evidence="1" key="1">
    <citation type="submission" date="2021-10" db="EMBL/GenBank/DDBJ databases">
        <title>The complete genome sequence of Leeia sp. TBRC 13508.</title>
        <authorList>
            <person name="Charoenyingcharoen P."/>
            <person name="Yukphan P."/>
        </authorList>
    </citation>
    <scope>NUCLEOTIDE SEQUENCE</scope>
    <source>
        <strain evidence="1">TBRC 13508</strain>
    </source>
</reference>
<organism evidence="1 2">
    <name type="scientific">Leeia speluncae</name>
    <dbReference type="NCBI Taxonomy" id="2884804"/>
    <lineage>
        <taxon>Bacteria</taxon>
        <taxon>Pseudomonadati</taxon>
        <taxon>Pseudomonadota</taxon>
        <taxon>Betaproteobacteria</taxon>
        <taxon>Neisseriales</taxon>
        <taxon>Leeiaceae</taxon>
        <taxon>Leeia</taxon>
    </lineage>
</organism>
<comment type="caution">
    <text evidence="1">The sequence shown here is derived from an EMBL/GenBank/DDBJ whole genome shotgun (WGS) entry which is preliminary data.</text>
</comment>
<evidence type="ECO:0000313" key="2">
    <source>
        <dbReference type="Proteomes" id="UP001165395"/>
    </source>
</evidence>
<dbReference type="Proteomes" id="UP001165395">
    <property type="component" value="Unassembled WGS sequence"/>
</dbReference>
<dbReference type="RefSeq" id="WP_227177686.1">
    <property type="nucleotide sequence ID" value="NZ_JAJBZT010000001.1"/>
</dbReference>
<gene>
    <name evidence="1" type="ORF">LIN78_01245</name>
</gene>
<protein>
    <submittedName>
        <fullName evidence="1">Uncharacterized protein</fullName>
    </submittedName>
</protein>
<proteinExistence type="predicted"/>